<organism evidence="1 2">
    <name type="scientific">Bacillus cereus</name>
    <dbReference type="NCBI Taxonomy" id="1396"/>
    <lineage>
        <taxon>Bacteria</taxon>
        <taxon>Bacillati</taxon>
        <taxon>Bacillota</taxon>
        <taxon>Bacilli</taxon>
        <taxon>Bacillales</taxon>
        <taxon>Bacillaceae</taxon>
        <taxon>Bacillus</taxon>
        <taxon>Bacillus cereus group</taxon>
    </lineage>
</organism>
<proteinExistence type="predicted"/>
<sequence>MKKSWFVSLFFVTMLTGCFVKDVNLYPISQEVMATVTKSPPFPISYPTKLPFEVDSMTMTIVDENAKRVSIVYSSKEDQKLIVEITKREGVLPQKSSQEINAFDKTRQAFDQTKNEVYHIDWTEKNLHYQIHSPSNEKKKQLTKKELSAVQKSFSAK</sequence>
<dbReference type="Proteomes" id="UP000220032">
    <property type="component" value="Unassembled WGS sequence"/>
</dbReference>
<reference evidence="1 2" key="1">
    <citation type="submission" date="2017-09" db="EMBL/GenBank/DDBJ databases">
        <title>Large-scale bioinformatics analysis of Bacillus genomes uncovers conserved roles of natural products in bacterial physiology.</title>
        <authorList>
            <consortium name="Agbiome Team Llc"/>
            <person name="Bleich R.M."/>
            <person name="Grubbs K.J."/>
            <person name="Santa Maria K.C."/>
            <person name="Allen S.E."/>
            <person name="Farag S."/>
            <person name="Shank E.A."/>
            <person name="Bowers A."/>
        </authorList>
    </citation>
    <scope>NUCLEOTIDE SEQUENCE [LARGE SCALE GENOMIC DNA]</scope>
    <source>
        <strain evidence="1 2">AFS022681</strain>
    </source>
</reference>
<evidence type="ECO:0008006" key="3">
    <source>
        <dbReference type="Google" id="ProtNLM"/>
    </source>
</evidence>
<name>A0A2A8ZSH4_BACCE</name>
<dbReference type="EMBL" id="NTRR01000061">
    <property type="protein sequence ID" value="PFE08654.1"/>
    <property type="molecule type" value="Genomic_DNA"/>
</dbReference>
<dbReference type="PROSITE" id="PS51257">
    <property type="entry name" value="PROKAR_LIPOPROTEIN"/>
    <property type="match status" value="1"/>
</dbReference>
<gene>
    <name evidence="1" type="ORF">CN307_27755</name>
</gene>
<evidence type="ECO:0000313" key="2">
    <source>
        <dbReference type="Proteomes" id="UP000220032"/>
    </source>
</evidence>
<comment type="caution">
    <text evidence="1">The sequence shown here is derived from an EMBL/GenBank/DDBJ whole genome shotgun (WGS) entry which is preliminary data.</text>
</comment>
<dbReference type="AlphaFoldDB" id="A0A2A8ZSH4"/>
<evidence type="ECO:0000313" key="1">
    <source>
        <dbReference type="EMBL" id="PFE08654.1"/>
    </source>
</evidence>
<protein>
    <recommendedName>
        <fullName evidence="3">DUF4367 domain-containing protein</fullName>
    </recommendedName>
</protein>
<accession>A0A2A8ZSH4</accession>
<dbReference type="RefSeq" id="WP_098343798.1">
    <property type="nucleotide sequence ID" value="NZ_NTRR01000061.1"/>
</dbReference>